<dbReference type="PROSITE" id="PS00330">
    <property type="entry name" value="HEMOLYSIN_CALCIUM"/>
    <property type="match status" value="4"/>
</dbReference>
<dbReference type="AlphaFoldDB" id="A0A1Y5S540"/>
<keyword evidence="3" id="KW-0964">Secreted</keyword>
<evidence type="ECO:0000256" key="4">
    <source>
        <dbReference type="ARBA" id="ARBA00022656"/>
    </source>
</evidence>
<dbReference type="PRINTS" id="PR00313">
    <property type="entry name" value="CABNDNGRPT"/>
</dbReference>
<proteinExistence type="predicted"/>
<dbReference type="InterPro" id="IPR018511">
    <property type="entry name" value="Hemolysin-typ_Ca-bd_CS"/>
</dbReference>
<sequence length="937" mass="97132">MSYFSSLGEFASDVEAFDYDISEIHFLDGPSGSLAVALNGATGGLMSFDVLDDGTFDFITARSFRSGSRDFQTVQTAVVTVYGNDFVVTGAAPDGTFYGYLVGDDGSISKLKELPATSGASGDIIALVPLENDGNVAQIITFTDEGHVQIRSMTSVGESLEGAQTIDLFQADIAHLEVVQNGSETFILTTEHLTGDVVSYSYDASTQTTEEVGRSGASVGVGMGTPTDFTTITVGDVTYVVAASSTSSSLSVFEVKPDGSLRATDHVLDTLYTLFGRANMVESFEANGNSFIAVSGGDAGLSLFTVIPGGQLVLVENFNSSNDTPLMNLSSISVTQDGDTVSLHLTSETRAGITSLSFDVGSWSAPQYGDNSDSSLTGSGGDDVLVGGAGDELLHGNAGDDILSDGRGTDRLYGGSGADVFVMTSDDVMDTIEDFEAGKDRVDLSDYSMLYSPDQLTYSNLSGGLSLWFGNERLDILSNTGYELTIAQIFGMHFINPDRPFLANVGEIFGSSDDDVIFGSKLSELIQGMHGDDNISGGEGGDTILGGDGDDILCGEDGADEIYGGTGNDTVDGGNGQDLVYLGDGSDSFLDSDQTGTDGKDTVYGGSGNDRIAGGGGDDTFYGGSGSDYLYGGADNDTLDGGDGWDRLYGQDGNDVMYGGEGTDFLYGGTGNDIMHGEEGNDTMNGGDGNDILRGGLGNDTIDGGNDRDSMSGDAGNDTLSGGSGGDRIWGGTGNDVLNGNDGWDRLFGQEGDDTLNGDAGNDYLYGGAGMDVISGGTDNDIISGNEDADALYGDDGADRVYGGDGGDHIDGGAHRDRLYGQDGDDTIIGGDGSDYLYGGNGNDDLNGGGGVDVLSGNSGADRFIFEQGFGRDAVQDFDVTEDQVVFDIDGMSVDDLALSEASGTLSFTYESNGRLDTVTFKGLSLSDFDDMDIVFV</sequence>
<feature type="compositionally biased region" description="Gly residues" evidence="8">
    <location>
        <begin position="722"/>
        <end position="733"/>
    </location>
</feature>
<dbReference type="InterPro" id="IPR050557">
    <property type="entry name" value="RTX_toxin/Mannuronan_C5-epim"/>
</dbReference>
<keyword evidence="4" id="KW-0800">Toxin</keyword>
<evidence type="ECO:0000256" key="7">
    <source>
        <dbReference type="ARBA" id="ARBA00023136"/>
    </source>
</evidence>
<evidence type="ECO:0000256" key="8">
    <source>
        <dbReference type="SAM" id="MobiDB-lite"/>
    </source>
</evidence>
<dbReference type="STRING" id="658057.SAMN04488032_108192"/>
<dbReference type="InterPro" id="IPR001343">
    <property type="entry name" value="Hemolysn_Ca-bd"/>
</dbReference>
<comment type="subcellular location">
    <subcellularLocation>
        <location evidence="1">Membrane</location>
    </subcellularLocation>
    <subcellularLocation>
        <location evidence="2">Secreted</location>
    </subcellularLocation>
</comment>
<keyword evidence="10" id="KW-1185">Reference proteome</keyword>
<dbReference type="OrthoDB" id="9342475at2"/>
<dbReference type="GO" id="GO:0016020">
    <property type="term" value="C:membrane"/>
    <property type="evidence" value="ECO:0007669"/>
    <property type="project" value="UniProtKB-SubCell"/>
</dbReference>
<evidence type="ECO:0000313" key="10">
    <source>
        <dbReference type="Proteomes" id="UP000193307"/>
    </source>
</evidence>
<feature type="region of interest" description="Disordered" evidence="8">
    <location>
        <begin position="693"/>
        <end position="733"/>
    </location>
</feature>
<evidence type="ECO:0000256" key="2">
    <source>
        <dbReference type="ARBA" id="ARBA00004613"/>
    </source>
</evidence>
<evidence type="ECO:0000313" key="9">
    <source>
        <dbReference type="EMBL" id="SLN30010.1"/>
    </source>
</evidence>
<evidence type="ECO:0000256" key="3">
    <source>
        <dbReference type="ARBA" id="ARBA00022525"/>
    </source>
</evidence>
<dbReference type="SUPFAM" id="SSF51120">
    <property type="entry name" value="beta-Roll"/>
    <property type="match status" value="4"/>
</dbReference>
<dbReference type="RefSeq" id="WP_085848020.1">
    <property type="nucleotide sequence ID" value="NZ_FNZV01000008.1"/>
</dbReference>
<dbReference type="GO" id="GO:0090729">
    <property type="term" value="F:toxin activity"/>
    <property type="evidence" value="ECO:0007669"/>
    <property type="project" value="UniProtKB-KW"/>
</dbReference>
<organism evidence="9 10">
    <name type="scientific">Pacificibacter marinus</name>
    <dbReference type="NCBI Taxonomy" id="658057"/>
    <lineage>
        <taxon>Bacteria</taxon>
        <taxon>Pseudomonadati</taxon>
        <taxon>Pseudomonadota</taxon>
        <taxon>Alphaproteobacteria</taxon>
        <taxon>Rhodobacterales</taxon>
        <taxon>Roseobacteraceae</taxon>
        <taxon>Pacificibacter</taxon>
    </lineage>
</organism>
<evidence type="ECO:0000256" key="6">
    <source>
        <dbReference type="ARBA" id="ARBA00023026"/>
    </source>
</evidence>
<dbReference type="GO" id="GO:0005509">
    <property type="term" value="F:calcium ion binding"/>
    <property type="evidence" value="ECO:0007669"/>
    <property type="project" value="InterPro"/>
</dbReference>
<dbReference type="Proteomes" id="UP000193307">
    <property type="component" value="Unassembled WGS sequence"/>
</dbReference>
<dbReference type="PRINTS" id="PR01488">
    <property type="entry name" value="RTXTOXINA"/>
</dbReference>
<dbReference type="InterPro" id="IPR011049">
    <property type="entry name" value="Serralysin-like_metalloprot_C"/>
</dbReference>
<dbReference type="EMBL" id="FWFW01000003">
    <property type="protein sequence ID" value="SLN30010.1"/>
    <property type="molecule type" value="Genomic_DNA"/>
</dbReference>
<dbReference type="PANTHER" id="PTHR38340">
    <property type="entry name" value="S-LAYER PROTEIN"/>
    <property type="match status" value="1"/>
</dbReference>
<dbReference type="Gene3D" id="2.150.10.10">
    <property type="entry name" value="Serralysin-like metalloprotease, C-terminal"/>
    <property type="match status" value="7"/>
</dbReference>
<protein>
    <submittedName>
        <fullName evidence="9">Bifunctional hemolysin/adenylate cyclase</fullName>
    </submittedName>
</protein>
<evidence type="ECO:0000256" key="1">
    <source>
        <dbReference type="ARBA" id="ARBA00004370"/>
    </source>
</evidence>
<accession>A0A1Y5S540</accession>
<keyword evidence="5" id="KW-0677">Repeat</keyword>
<reference evidence="9 10" key="1">
    <citation type="submission" date="2017-03" db="EMBL/GenBank/DDBJ databases">
        <authorList>
            <person name="Afonso C.L."/>
            <person name="Miller P.J."/>
            <person name="Scott M.A."/>
            <person name="Spackman E."/>
            <person name="Goraichik I."/>
            <person name="Dimitrov K.M."/>
            <person name="Suarez D.L."/>
            <person name="Swayne D.E."/>
        </authorList>
    </citation>
    <scope>NUCLEOTIDE SEQUENCE [LARGE SCALE GENOMIC DNA]</scope>
    <source>
        <strain evidence="9 10">CECT 7971</strain>
    </source>
</reference>
<name>A0A1Y5S540_9RHOB</name>
<gene>
    <name evidence="9" type="primary">cya</name>
    <name evidence="9" type="ORF">PAM7971_01115</name>
</gene>
<dbReference type="PANTHER" id="PTHR38340:SF1">
    <property type="entry name" value="S-LAYER PROTEIN"/>
    <property type="match status" value="1"/>
</dbReference>
<dbReference type="Pfam" id="PF00353">
    <property type="entry name" value="HemolysinCabind"/>
    <property type="match status" value="7"/>
</dbReference>
<keyword evidence="6" id="KW-0843">Virulence</keyword>
<evidence type="ECO:0000256" key="5">
    <source>
        <dbReference type="ARBA" id="ARBA00022737"/>
    </source>
</evidence>
<keyword evidence="7" id="KW-0472">Membrane</keyword>
<dbReference type="GO" id="GO:0005576">
    <property type="term" value="C:extracellular region"/>
    <property type="evidence" value="ECO:0007669"/>
    <property type="project" value="UniProtKB-SubCell"/>
</dbReference>
<dbReference type="InterPro" id="IPR003995">
    <property type="entry name" value="RTX_toxin_determinant-A"/>
</dbReference>